<dbReference type="EnsemblPlants" id="OGLUM05G16900.1">
    <property type="protein sequence ID" value="OGLUM05G16900.1"/>
    <property type="gene ID" value="OGLUM05G16900"/>
</dbReference>
<accession>A0A0D9ZZ06</accession>
<dbReference type="AlphaFoldDB" id="A0A0D9ZZ06"/>
<evidence type="ECO:0000256" key="1">
    <source>
        <dbReference type="SAM" id="MobiDB-lite"/>
    </source>
</evidence>
<feature type="region of interest" description="Disordered" evidence="1">
    <location>
        <begin position="16"/>
        <end position="70"/>
    </location>
</feature>
<keyword evidence="3" id="KW-1185">Reference proteome</keyword>
<name>A0A0D9ZZ06_9ORYZ</name>
<proteinExistence type="predicted"/>
<dbReference type="Gramene" id="OGLUM05G16900.1">
    <property type="protein sequence ID" value="OGLUM05G16900.1"/>
    <property type="gene ID" value="OGLUM05G16900"/>
</dbReference>
<reference evidence="2" key="2">
    <citation type="submission" date="2018-05" db="EMBL/GenBank/DDBJ databases">
        <title>OgluRS3 (Oryza glumaepatula Reference Sequence Version 3).</title>
        <authorList>
            <person name="Zhang J."/>
            <person name="Kudrna D."/>
            <person name="Lee S."/>
            <person name="Talag J."/>
            <person name="Welchert J."/>
            <person name="Wing R.A."/>
        </authorList>
    </citation>
    <scope>NUCLEOTIDE SEQUENCE [LARGE SCALE GENOMIC DNA]</scope>
</reference>
<reference evidence="2" key="1">
    <citation type="submission" date="2015-04" db="UniProtKB">
        <authorList>
            <consortium name="EnsemblPlants"/>
        </authorList>
    </citation>
    <scope>IDENTIFICATION</scope>
</reference>
<protein>
    <submittedName>
        <fullName evidence="2">Uncharacterized protein</fullName>
    </submittedName>
</protein>
<sequence length="70" mass="7465">MVFFWLLVVDQWRPSRRRSSRVAESSTPAAAAAAALEDDEEEENRGNGSARGDGDMDPNAGPAYASAPAI</sequence>
<dbReference type="Proteomes" id="UP000026961">
    <property type="component" value="Chromosome 5"/>
</dbReference>
<feature type="compositionally biased region" description="Low complexity" evidence="1">
    <location>
        <begin position="22"/>
        <end position="35"/>
    </location>
</feature>
<evidence type="ECO:0000313" key="2">
    <source>
        <dbReference type="EnsemblPlants" id="OGLUM05G16900.1"/>
    </source>
</evidence>
<evidence type="ECO:0000313" key="3">
    <source>
        <dbReference type="Proteomes" id="UP000026961"/>
    </source>
</evidence>
<organism evidence="2">
    <name type="scientific">Oryza glumipatula</name>
    <dbReference type="NCBI Taxonomy" id="40148"/>
    <lineage>
        <taxon>Eukaryota</taxon>
        <taxon>Viridiplantae</taxon>
        <taxon>Streptophyta</taxon>
        <taxon>Embryophyta</taxon>
        <taxon>Tracheophyta</taxon>
        <taxon>Spermatophyta</taxon>
        <taxon>Magnoliopsida</taxon>
        <taxon>Liliopsida</taxon>
        <taxon>Poales</taxon>
        <taxon>Poaceae</taxon>
        <taxon>BOP clade</taxon>
        <taxon>Oryzoideae</taxon>
        <taxon>Oryzeae</taxon>
        <taxon>Oryzinae</taxon>
        <taxon>Oryza</taxon>
    </lineage>
</organism>
<dbReference type="HOGENOM" id="CLU_2761909_0_0_1"/>